<feature type="transmembrane region" description="Helical" evidence="14">
    <location>
        <begin position="341"/>
        <end position="361"/>
    </location>
</feature>
<dbReference type="AlphaFoldDB" id="A0A512PH44"/>
<dbReference type="Gene3D" id="1.20.58.340">
    <property type="entry name" value="Magnesium transport protein CorA, transmembrane region"/>
    <property type="match status" value="2"/>
</dbReference>
<dbReference type="SUPFAM" id="SSF143865">
    <property type="entry name" value="CorA soluble domain-like"/>
    <property type="match status" value="1"/>
</dbReference>
<comment type="caution">
    <text evidence="15">The sequence shown here is derived from an EMBL/GenBank/DDBJ whole genome shotgun (WGS) entry which is preliminary data.</text>
</comment>
<dbReference type="Pfam" id="PF01544">
    <property type="entry name" value="CorA"/>
    <property type="match status" value="1"/>
</dbReference>
<evidence type="ECO:0000256" key="10">
    <source>
        <dbReference type="ARBA" id="ARBA00034269"/>
    </source>
</evidence>
<keyword evidence="6" id="KW-0460">Magnesium</keyword>
<dbReference type="InterPro" id="IPR002523">
    <property type="entry name" value="MgTranspt_CorA/ZnTranspt_ZntB"/>
</dbReference>
<accession>A0A512PH44</accession>
<keyword evidence="3" id="KW-0813">Transport</keyword>
<gene>
    <name evidence="15" type="primary">corA_2</name>
    <name evidence="15" type="ORF">CSO01_31670</name>
</gene>
<dbReference type="EMBL" id="BKAL01000013">
    <property type="protein sequence ID" value="GEP70452.1"/>
    <property type="molecule type" value="Genomic_DNA"/>
</dbReference>
<evidence type="ECO:0000256" key="13">
    <source>
        <dbReference type="SAM" id="MobiDB-lite"/>
    </source>
</evidence>
<dbReference type="Proteomes" id="UP000321798">
    <property type="component" value="Unassembled WGS sequence"/>
</dbReference>
<dbReference type="GO" id="GO:0015087">
    <property type="term" value="F:cobalt ion transmembrane transporter activity"/>
    <property type="evidence" value="ECO:0007669"/>
    <property type="project" value="TreeGrafter"/>
</dbReference>
<keyword evidence="8" id="KW-0406">Ion transport</keyword>
<dbReference type="GO" id="GO:0015095">
    <property type="term" value="F:magnesium ion transmembrane transporter activity"/>
    <property type="evidence" value="ECO:0007669"/>
    <property type="project" value="TreeGrafter"/>
</dbReference>
<comment type="function">
    <text evidence="11">Mediates influx of magnesium ions. Alternates between open and closed states. Activated by low cytoplasmic Mg(2+) levels. Inactive when cytoplasmic Mg(2+) levels are high.</text>
</comment>
<dbReference type="OrthoDB" id="9803416at2"/>
<feature type="compositionally biased region" description="Basic residues" evidence="13">
    <location>
        <begin position="1"/>
        <end position="10"/>
    </location>
</feature>
<evidence type="ECO:0000256" key="8">
    <source>
        <dbReference type="ARBA" id="ARBA00023065"/>
    </source>
</evidence>
<evidence type="ECO:0000256" key="9">
    <source>
        <dbReference type="ARBA" id="ARBA00023136"/>
    </source>
</evidence>
<evidence type="ECO:0000256" key="12">
    <source>
        <dbReference type="SAM" id="Coils"/>
    </source>
</evidence>
<evidence type="ECO:0000256" key="3">
    <source>
        <dbReference type="ARBA" id="ARBA00022448"/>
    </source>
</evidence>
<evidence type="ECO:0000256" key="2">
    <source>
        <dbReference type="ARBA" id="ARBA00009765"/>
    </source>
</evidence>
<keyword evidence="5 14" id="KW-0812">Transmembrane</keyword>
<name>A0A512PH44_9CELL</name>
<organism evidence="15 16">
    <name type="scientific">Cellulomonas soli</name>
    <dbReference type="NCBI Taxonomy" id="931535"/>
    <lineage>
        <taxon>Bacteria</taxon>
        <taxon>Bacillati</taxon>
        <taxon>Actinomycetota</taxon>
        <taxon>Actinomycetes</taxon>
        <taxon>Micrococcales</taxon>
        <taxon>Cellulomonadaceae</taxon>
        <taxon>Cellulomonas</taxon>
    </lineage>
</organism>
<keyword evidence="9 14" id="KW-0472">Membrane</keyword>
<dbReference type="PANTHER" id="PTHR46494">
    <property type="entry name" value="CORA FAMILY METAL ION TRANSPORTER (EUROFUNG)"/>
    <property type="match status" value="1"/>
</dbReference>
<proteinExistence type="inferred from homology"/>
<keyword evidence="12" id="KW-0175">Coiled coil</keyword>
<dbReference type="SUPFAM" id="SSF144083">
    <property type="entry name" value="Magnesium transport protein CorA, transmembrane region"/>
    <property type="match status" value="1"/>
</dbReference>
<evidence type="ECO:0000256" key="1">
    <source>
        <dbReference type="ARBA" id="ARBA00004651"/>
    </source>
</evidence>
<evidence type="ECO:0000313" key="15">
    <source>
        <dbReference type="EMBL" id="GEP70452.1"/>
    </source>
</evidence>
<keyword evidence="16" id="KW-1185">Reference proteome</keyword>
<sequence>MSVGHGPRHPRASESDALEDAFGGPVLPEGRGSESVVGDCAWYRDGRRRGPRLALPDAAAAARQGDGFVWVGLRHPTDDDIAEVAAEFGLPALAVEDAVHAHQRPKLEVYGEVVFVVLKPARYVDHVEVVDIAELAFFLGPTFVVTVRHGECDTLLRVRAELEEGLSDPYAGFGQVAVLHRAADLVADGYEQALELINEDVDEIEALVFGPGADDHAERIYKLKSEVAELRRAVLPLIRPLERLAAGGVPHVPDVADQYFRDVHDHVMRAAEGVELVDRQLSDVLQANTARVTTGQSKVALRQNEDMRKISAWAAIALVPTAIAGIYGMNFDHMPELRWRYGYFVVLAVIAATCTGLHRLFRRNGWL</sequence>
<evidence type="ECO:0000256" key="11">
    <source>
        <dbReference type="ARBA" id="ARBA00045497"/>
    </source>
</evidence>
<dbReference type="CDD" id="cd12830">
    <property type="entry name" value="MtCorA-like"/>
    <property type="match status" value="1"/>
</dbReference>
<keyword evidence="4" id="KW-1003">Cell membrane</keyword>
<dbReference type="Gene3D" id="3.30.460.20">
    <property type="entry name" value="CorA soluble domain-like"/>
    <property type="match status" value="1"/>
</dbReference>
<feature type="transmembrane region" description="Helical" evidence="14">
    <location>
        <begin position="310"/>
        <end position="329"/>
    </location>
</feature>
<evidence type="ECO:0000256" key="5">
    <source>
        <dbReference type="ARBA" id="ARBA00022692"/>
    </source>
</evidence>
<evidence type="ECO:0000256" key="6">
    <source>
        <dbReference type="ARBA" id="ARBA00022842"/>
    </source>
</evidence>
<dbReference type="PANTHER" id="PTHR46494:SF1">
    <property type="entry name" value="CORA FAMILY METAL ION TRANSPORTER (EUROFUNG)"/>
    <property type="match status" value="1"/>
</dbReference>
<feature type="region of interest" description="Disordered" evidence="13">
    <location>
        <begin position="1"/>
        <end position="33"/>
    </location>
</feature>
<protein>
    <submittedName>
        <fullName evidence="15">Magnesium transport protein CorA</fullName>
    </submittedName>
</protein>
<dbReference type="InterPro" id="IPR045863">
    <property type="entry name" value="CorA_TM1_TM2"/>
</dbReference>
<reference evidence="15 16" key="1">
    <citation type="submission" date="2019-07" db="EMBL/GenBank/DDBJ databases">
        <title>Whole genome shotgun sequence of Cellulomonas soli NBRC 109434.</title>
        <authorList>
            <person name="Hosoyama A."/>
            <person name="Uohara A."/>
            <person name="Ohji S."/>
            <person name="Ichikawa N."/>
        </authorList>
    </citation>
    <scope>NUCLEOTIDE SEQUENCE [LARGE SCALE GENOMIC DNA]</scope>
    <source>
        <strain evidence="15 16">NBRC 109434</strain>
    </source>
</reference>
<evidence type="ECO:0000256" key="14">
    <source>
        <dbReference type="SAM" id="Phobius"/>
    </source>
</evidence>
<evidence type="ECO:0000256" key="4">
    <source>
        <dbReference type="ARBA" id="ARBA00022475"/>
    </source>
</evidence>
<evidence type="ECO:0000313" key="16">
    <source>
        <dbReference type="Proteomes" id="UP000321798"/>
    </source>
</evidence>
<dbReference type="FunFam" id="1.20.58.340:FF:000004">
    <property type="entry name" value="Magnesium transport protein CorA"/>
    <property type="match status" value="1"/>
</dbReference>
<keyword evidence="7 14" id="KW-1133">Transmembrane helix</keyword>
<dbReference type="RefSeq" id="WP_146954227.1">
    <property type="nucleotide sequence ID" value="NZ_BAABBJ010000001.1"/>
</dbReference>
<dbReference type="GO" id="GO:0000287">
    <property type="term" value="F:magnesium ion binding"/>
    <property type="evidence" value="ECO:0007669"/>
    <property type="project" value="TreeGrafter"/>
</dbReference>
<comment type="catalytic activity">
    <reaction evidence="10">
        <text>Mg(2+)(in) = Mg(2+)(out)</text>
        <dbReference type="Rhea" id="RHEA:29827"/>
        <dbReference type="ChEBI" id="CHEBI:18420"/>
    </reaction>
</comment>
<dbReference type="GO" id="GO:0050897">
    <property type="term" value="F:cobalt ion binding"/>
    <property type="evidence" value="ECO:0007669"/>
    <property type="project" value="TreeGrafter"/>
</dbReference>
<comment type="subcellular location">
    <subcellularLocation>
        <location evidence="1">Cell membrane</location>
        <topology evidence="1">Multi-pass membrane protein</topology>
    </subcellularLocation>
</comment>
<feature type="coiled-coil region" evidence="12">
    <location>
        <begin position="187"/>
        <end position="233"/>
    </location>
</feature>
<comment type="similarity">
    <text evidence="2">Belongs to the CorA metal ion transporter (MIT) (TC 1.A.35) family.</text>
</comment>
<dbReference type="InterPro" id="IPR045861">
    <property type="entry name" value="CorA_cytoplasmic_dom"/>
</dbReference>
<evidence type="ECO:0000256" key="7">
    <source>
        <dbReference type="ARBA" id="ARBA00022989"/>
    </source>
</evidence>
<dbReference type="GO" id="GO:0005886">
    <property type="term" value="C:plasma membrane"/>
    <property type="evidence" value="ECO:0007669"/>
    <property type="project" value="UniProtKB-SubCell"/>
</dbReference>